<sequence length="299" mass="33931">MSQVMHDKILYPWNDQPALDVNHLYICMYSLPTIAGRKRFHWSLVSTAASESPSWCRMYHATDFNRHPMDLYREIRDLNDDPRASRSMLVIMKISSSPGEVAMELFSSYQWVPLMDQKRIPWGEERWTCRVWVKEVLKVLQAQNQIRLPSDIESIERWCMETASRNVHRKGRAKLFNDFSWLTVDGQAQNAASTSNRRGAQSTTMEIDSTAGRPYYGTGPKPMIIDSTGRGDHTGSKPMVVDPTTGRGYYTGSKPMVIDPTTGRRYYTGSKPMVTDSTAGYPYPGTAPPDANGALYRRG</sequence>
<proteinExistence type="predicted"/>
<feature type="region of interest" description="Disordered" evidence="1">
    <location>
        <begin position="190"/>
        <end position="255"/>
    </location>
</feature>
<evidence type="ECO:0000256" key="1">
    <source>
        <dbReference type="SAM" id="MobiDB-lite"/>
    </source>
</evidence>
<dbReference type="Proteomes" id="UP000193067">
    <property type="component" value="Unassembled WGS sequence"/>
</dbReference>
<dbReference type="OrthoDB" id="2735732at2759"/>
<evidence type="ECO:0000313" key="3">
    <source>
        <dbReference type="Proteomes" id="UP000193067"/>
    </source>
</evidence>
<dbReference type="EMBL" id="KZ084119">
    <property type="protein sequence ID" value="OSD00328.1"/>
    <property type="molecule type" value="Genomic_DNA"/>
</dbReference>
<accession>A0A1Y2IGT0</accession>
<feature type="compositionally biased region" description="Polar residues" evidence="1">
    <location>
        <begin position="190"/>
        <end position="207"/>
    </location>
</feature>
<organism evidence="2 3">
    <name type="scientific">Trametes coccinea (strain BRFM310)</name>
    <name type="common">Pycnoporus coccineus</name>
    <dbReference type="NCBI Taxonomy" id="1353009"/>
    <lineage>
        <taxon>Eukaryota</taxon>
        <taxon>Fungi</taxon>
        <taxon>Dikarya</taxon>
        <taxon>Basidiomycota</taxon>
        <taxon>Agaricomycotina</taxon>
        <taxon>Agaricomycetes</taxon>
        <taxon>Polyporales</taxon>
        <taxon>Polyporaceae</taxon>
        <taxon>Trametes</taxon>
    </lineage>
</organism>
<protein>
    <submittedName>
        <fullName evidence="2">Uncharacterized protein</fullName>
    </submittedName>
</protein>
<gene>
    <name evidence="2" type="ORF">PYCCODRAFT_1469456</name>
</gene>
<reference evidence="2 3" key="1">
    <citation type="journal article" date="2015" name="Biotechnol. Biofuels">
        <title>Enhanced degradation of softwood versus hardwood by the white-rot fungus Pycnoporus coccineus.</title>
        <authorList>
            <person name="Couturier M."/>
            <person name="Navarro D."/>
            <person name="Chevret D."/>
            <person name="Henrissat B."/>
            <person name="Piumi F."/>
            <person name="Ruiz-Duenas F.J."/>
            <person name="Martinez A.T."/>
            <person name="Grigoriev I.V."/>
            <person name="Riley R."/>
            <person name="Lipzen A."/>
            <person name="Berrin J.G."/>
            <person name="Master E.R."/>
            <person name="Rosso M.N."/>
        </authorList>
    </citation>
    <scope>NUCLEOTIDE SEQUENCE [LARGE SCALE GENOMIC DNA]</scope>
    <source>
        <strain evidence="2 3">BRFM310</strain>
    </source>
</reference>
<feature type="region of interest" description="Disordered" evidence="1">
    <location>
        <begin position="279"/>
        <end position="299"/>
    </location>
</feature>
<name>A0A1Y2IGT0_TRAC3</name>
<dbReference type="AlphaFoldDB" id="A0A1Y2IGT0"/>
<keyword evidence="3" id="KW-1185">Reference proteome</keyword>
<evidence type="ECO:0000313" key="2">
    <source>
        <dbReference type="EMBL" id="OSD00328.1"/>
    </source>
</evidence>
<dbReference type="InterPro" id="IPR054208">
    <property type="entry name" value="DUF6914"/>
</dbReference>
<dbReference type="Pfam" id="PF21858">
    <property type="entry name" value="DUF6914"/>
    <property type="match status" value="1"/>
</dbReference>